<dbReference type="InterPro" id="IPR000014">
    <property type="entry name" value="PAS"/>
</dbReference>
<evidence type="ECO:0000313" key="7">
    <source>
        <dbReference type="EMBL" id="GAE27776.1"/>
    </source>
</evidence>
<feature type="domain" description="Methyl-accepting transducer" evidence="4">
    <location>
        <begin position="122"/>
        <end position="256"/>
    </location>
</feature>
<evidence type="ECO:0000259" key="6">
    <source>
        <dbReference type="PROSITE" id="PS50113"/>
    </source>
</evidence>
<sequence>MSHISALSKIINQEAALEALNRSYAMITFNLKKEVLWANENFAKGMGYAPEELIGLSHKRFCVPEFANSSEYEKFWAKLKSGQDFNEKILRVKKDREPIWLHASYSPVRNAEGAVVAVLKLASDITDREETVNELVEKLQHISDNLQESSKKGIETIMSVSSNTDIVTNDSKKNIEILENLSDQIALVKNNLKNIRDISSQTTVLSLNAGIEAARAGEHGRGFNIVAIEVKKLSDRVKSVVEEIHSNIEAMTTEIEKIGKAQTNIQKNQMLINEAVEEFNNMKETSSRLKEGAEAFKRIL</sequence>
<dbReference type="GO" id="GO:0007165">
    <property type="term" value="P:signal transduction"/>
    <property type="evidence" value="ECO:0007669"/>
    <property type="project" value="UniProtKB-KW"/>
</dbReference>
<dbReference type="Pfam" id="PF13426">
    <property type="entry name" value="PAS_9"/>
    <property type="match status" value="1"/>
</dbReference>
<keyword evidence="8" id="KW-1185">Reference proteome</keyword>
<evidence type="ECO:0000256" key="3">
    <source>
        <dbReference type="PROSITE-ProRule" id="PRU00284"/>
    </source>
</evidence>
<dbReference type="STRING" id="1236970.JCM9140_3935"/>
<evidence type="ECO:0008006" key="9">
    <source>
        <dbReference type="Google" id="ProtNLM"/>
    </source>
</evidence>
<keyword evidence="1 3" id="KW-0807">Transducer</keyword>
<name>W4Q6T6_9BACI</name>
<comment type="similarity">
    <text evidence="2">Belongs to the methyl-accepting chemotaxis (MCP) protein family.</text>
</comment>
<dbReference type="SUPFAM" id="SSF58104">
    <property type="entry name" value="Methyl-accepting chemotaxis protein (MCP) signaling domain"/>
    <property type="match status" value="1"/>
</dbReference>
<evidence type="ECO:0000256" key="2">
    <source>
        <dbReference type="ARBA" id="ARBA00029447"/>
    </source>
</evidence>
<dbReference type="CDD" id="cd00130">
    <property type="entry name" value="PAS"/>
    <property type="match status" value="1"/>
</dbReference>
<dbReference type="InterPro" id="IPR035965">
    <property type="entry name" value="PAS-like_dom_sf"/>
</dbReference>
<dbReference type="GO" id="GO:0006935">
    <property type="term" value="P:chemotaxis"/>
    <property type="evidence" value="ECO:0007669"/>
    <property type="project" value="InterPro"/>
</dbReference>
<dbReference type="InterPro" id="IPR004089">
    <property type="entry name" value="MCPsignal_dom"/>
</dbReference>
<dbReference type="PANTHER" id="PTHR32089:SF112">
    <property type="entry name" value="LYSOZYME-LIKE PROTEIN-RELATED"/>
    <property type="match status" value="1"/>
</dbReference>
<organism evidence="7 8">
    <name type="scientific">Halalkalibacter wakoensis JCM 9140</name>
    <dbReference type="NCBI Taxonomy" id="1236970"/>
    <lineage>
        <taxon>Bacteria</taxon>
        <taxon>Bacillati</taxon>
        <taxon>Bacillota</taxon>
        <taxon>Bacilli</taxon>
        <taxon>Bacillales</taxon>
        <taxon>Bacillaceae</taxon>
        <taxon>Halalkalibacter</taxon>
    </lineage>
</organism>
<dbReference type="Proteomes" id="UP000018890">
    <property type="component" value="Unassembled WGS sequence"/>
</dbReference>
<protein>
    <recommendedName>
        <fullName evidence="9">Methyl-accepting chemotaxis protein</fullName>
    </recommendedName>
</protein>
<dbReference type="SMART" id="SM00086">
    <property type="entry name" value="PAC"/>
    <property type="match status" value="1"/>
</dbReference>
<accession>W4Q6T6</accession>
<dbReference type="InterPro" id="IPR004090">
    <property type="entry name" value="Chemotax_Me-accpt_rcpt"/>
</dbReference>
<reference evidence="7" key="1">
    <citation type="journal article" date="2014" name="Genome Announc.">
        <title>Draft Genome Sequences of Three Alkaliphilic Bacillus Strains, Bacillus wakoensis JCM 9140T, Bacillus akibai JCM 9157T, and Bacillus hemicellulosilyticus JCM 9152T.</title>
        <authorList>
            <person name="Yuki M."/>
            <person name="Oshima K."/>
            <person name="Suda W."/>
            <person name="Oshida Y."/>
            <person name="Kitamura K."/>
            <person name="Iida T."/>
            <person name="Hattori M."/>
            <person name="Ohkuma M."/>
        </authorList>
    </citation>
    <scope>NUCLEOTIDE SEQUENCE [LARGE SCALE GENOMIC DNA]</scope>
    <source>
        <strain evidence="7">JCM 9140</strain>
    </source>
</reference>
<evidence type="ECO:0000259" key="4">
    <source>
        <dbReference type="PROSITE" id="PS50111"/>
    </source>
</evidence>
<dbReference type="PANTHER" id="PTHR32089">
    <property type="entry name" value="METHYL-ACCEPTING CHEMOTAXIS PROTEIN MCPB"/>
    <property type="match status" value="1"/>
</dbReference>
<dbReference type="InterPro" id="IPR001610">
    <property type="entry name" value="PAC"/>
</dbReference>
<dbReference type="EMBL" id="BAUT01000064">
    <property type="protein sequence ID" value="GAE27776.1"/>
    <property type="molecule type" value="Genomic_DNA"/>
</dbReference>
<dbReference type="InterPro" id="IPR000700">
    <property type="entry name" value="PAS-assoc_C"/>
</dbReference>
<dbReference type="PROSITE" id="PS50111">
    <property type="entry name" value="CHEMOTAXIS_TRANSDUC_2"/>
    <property type="match status" value="1"/>
</dbReference>
<dbReference type="PRINTS" id="PR00260">
    <property type="entry name" value="CHEMTRNSDUCR"/>
</dbReference>
<feature type="domain" description="PAS" evidence="5">
    <location>
        <begin position="26"/>
        <end position="55"/>
    </location>
</feature>
<dbReference type="SUPFAM" id="SSF55785">
    <property type="entry name" value="PYP-like sensor domain (PAS domain)"/>
    <property type="match status" value="1"/>
</dbReference>
<proteinExistence type="inferred from homology"/>
<dbReference type="GO" id="GO:0004888">
    <property type="term" value="F:transmembrane signaling receptor activity"/>
    <property type="evidence" value="ECO:0007669"/>
    <property type="project" value="InterPro"/>
</dbReference>
<dbReference type="AlphaFoldDB" id="W4Q6T6"/>
<comment type="caution">
    <text evidence="7">The sequence shown here is derived from an EMBL/GenBank/DDBJ whole genome shotgun (WGS) entry which is preliminary data.</text>
</comment>
<dbReference type="PROSITE" id="PS50112">
    <property type="entry name" value="PAS"/>
    <property type="match status" value="1"/>
</dbReference>
<feature type="domain" description="PAC" evidence="6">
    <location>
        <begin position="83"/>
        <end position="137"/>
    </location>
</feature>
<gene>
    <name evidence="7" type="ORF">JCM9140_3935</name>
</gene>
<dbReference type="RefSeq" id="WP_034749497.1">
    <property type="nucleotide sequence ID" value="NZ_BAUT01000064.1"/>
</dbReference>
<dbReference type="Pfam" id="PF00015">
    <property type="entry name" value="MCPsignal"/>
    <property type="match status" value="1"/>
</dbReference>
<dbReference type="SMART" id="SM00283">
    <property type="entry name" value="MA"/>
    <property type="match status" value="1"/>
</dbReference>
<dbReference type="Gene3D" id="3.30.450.20">
    <property type="entry name" value="PAS domain"/>
    <property type="match status" value="1"/>
</dbReference>
<evidence type="ECO:0000313" key="8">
    <source>
        <dbReference type="Proteomes" id="UP000018890"/>
    </source>
</evidence>
<evidence type="ECO:0000259" key="5">
    <source>
        <dbReference type="PROSITE" id="PS50112"/>
    </source>
</evidence>
<dbReference type="PROSITE" id="PS50113">
    <property type="entry name" value="PAC"/>
    <property type="match status" value="1"/>
</dbReference>
<dbReference type="GO" id="GO:0016020">
    <property type="term" value="C:membrane"/>
    <property type="evidence" value="ECO:0007669"/>
    <property type="project" value="InterPro"/>
</dbReference>
<dbReference type="Gene3D" id="1.10.287.950">
    <property type="entry name" value="Methyl-accepting chemotaxis protein"/>
    <property type="match status" value="1"/>
</dbReference>
<dbReference type="NCBIfam" id="TIGR00229">
    <property type="entry name" value="sensory_box"/>
    <property type="match status" value="1"/>
</dbReference>
<evidence type="ECO:0000256" key="1">
    <source>
        <dbReference type="ARBA" id="ARBA00023224"/>
    </source>
</evidence>